<feature type="region of interest" description="Disordered" evidence="6">
    <location>
        <begin position="495"/>
        <end position="515"/>
    </location>
</feature>
<feature type="compositionally biased region" description="Basic residues" evidence="6">
    <location>
        <begin position="245"/>
        <end position="257"/>
    </location>
</feature>
<feature type="compositionally biased region" description="Polar residues" evidence="6">
    <location>
        <begin position="411"/>
        <end position="441"/>
    </location>
</feature>
<evidence type="ECO:0000313" key="7">
    <source>
        <dbReference type="EnsemblMetazoa" id="XP_019754824.1"/>
    </source>
</evidence>
<keyword evidence="5" id="KW-0206">Cytoskeleton</keyword>
<feature type="compositionally biased region" description="Low complexity" evidence="6">
    <location>
        <begin position="639"/>
        <end position="653"/>
    </location>
</feature>
<dbReference type="RefSeq" id="XP_019754824.1">
    <property type="nucleotide sequence ID" value="XM_019899265.2"/>
</dbReference>
<feature type="compositionally biased region" description="Basic and acidic residues" evidence="6">
    <location>
        <begin position="624"/>
        <end position="636"/>
    </location>
</feature>
<feature type="compositionally biased region" description="Low complexity" evidence="6">
    <location>
        <begin position="224"/>
        <end position="244"/>
    </location>
</feature>
<comment type="similarity">
    <text evidence="2">Belongs to the MAP7 family.</text>
</comment>
<evidence type="ECO:0000256" key="5">
    <source>
        <dbReference type="ARBA" id="ARBA00023212"/>
    </source>
</evidence>
<sequence length="719" mass="81940">MMKYQNESFSEHLNCIRSILVRTLSQENVSHSDVLKVKQYDRGSCKKNIHVVDKEVRLRFLKERQNEERQKKLEEIKAQALAAQRFKEQKEHERRRRLEEMRLKDDTKRHQVEERKRAINDAERDRLESILRRNQEREARIESKKRNERSNLVFAFGSSTPRMLDPTDLSVSFWGHRRATSTQNITSTSTGSSLTRRQSERDLDAGSKKRAISAGGLERAGEASSRPSSSMSQQSTNSITSSVNVRHRISGAPRRPRPASIAVTGVTHEIRSSFDRGDHKPPLPKARKSLSKTNTSERIEKGSSKSKPVKSPAEETAPKIVAVDKKEVTQEKKPEEKVSKPIEPTAKPLEPIQSKESTPTPLASEAKEAPVYQAQEVDGPKSEQATILEVPPQEPPQPQPATRGDNIIQEFINNERSASEDVTNTQQIETSVHSQTATTTVPGAAAIVTETKELKPDSNESSEMTTSVSKPRITTEEEAKAALAERRRLIREEAERQAELERQRIEAEQKAEYERQLKEEEQARLLAEMQRQAEQERLQEAIRETQRREEEERLRREEEQRQKLLKEEADKKAKEEAEKQKAELQKKLENEEKEREERRRRVEMIMSRTRGKNSNTASQQNSQDKNENSSENKQQMDENQLNEVNQVNENKLNGTKQENGTTDSSTTKNGKDVDVGIVDNIIPDESVKNANTVADTINADSLNSNSAWQASSQQFLDVS</sequence>
<evidence type="ECO:0000256" key="1">
    <source>
        <dbReference type="ARBA" id="ARBA00004245"/>
    </source>
</evidence>
<evidence type="ECO:0008006" key="9">
    <source>
        <dbReference type="Google" id="ProtNLM"/>
    </source>
</evidence>
<evidence type="ECO:0000313" key="8">
    <source>
        <dbReference type="Proteomes" id="UP000019118"/>
    </source>
</evidence>
<dbReference type="EnsemblMetazoa" id="XM_019899265.1">
    <property type="protein sequence ID" value="XP_019754824.1"/>
    <property type="gene ID" value="LOC109533814"/>
</dbReference>
<reference evidence="8" key="1">
    <citation type="journal article" date="2013" name="Genome Biol.">
        <title>Draft genome of the mountain pine beetle, Dendroctonus ponderosae Hopkins, a major forest pest.</title>
        <authorList>
            <person name="Keeling C.I."/>
            <person name="Yuen M.M."/>
            <person name="Liao N.Y."/>
            <person name="Docking T.R."/>
            <person name="Chan S.K."/>
            <person name="Taylor G.A."/>
            <person name="Palmquist D.L."/>
            <person name="Jackman S.D."/>
            <person name="Nguyen A."/>
            <person name="Li M."/>
            <person name="Henderson H."/>
            <person name="Janes J.K."/>
            <person name="Zhao Y."/>
            <person name="Pandoh P."/>
            <person name="Moore R."/>
            <person name="Sperling F.A."/>
            <person name="Huber D.P."/>
            <person name="Birol I."/>
            <person name="Jones S.J."/>
            <person name="Bohlmann J."/>
        </authorList>
    </citation>
    <scope>NUCLEOTIDE SEQUENCE</scope>
</reference>
<feature type="compositionally biased region" description="Polar residues" evidence="6">
    <location>
        <begin position="654"/>
        <end position="668"/>
    </location>
</feature>
<keyword evidence="3" id="KW-0963">Cytoplasm</keyword>
<keyword evidence="4" id="KW-0175">Coiled coil</keyword>
<evidence type="ECO:0000256" key="4">
    <source>
        <dbReference type="ARBA" id="ARBA00023054"/>
    </source>
</evidence>
<feature type="region of interest" description="Disordered" evidence="6">
    <location>
        <begin position="527"/>
        <end position="673"/>
    </location>
</feature>
<feature type="region of interest" description="Disordered" evidence="6">
    <location>
        <begin position="181"/>
        <end position="480"/>
    </location>
</feature>
<dbReference type="GO" id="GO:0015630">
    <property type="term" value="C:microtubule cytoskeleton"/>
    <property type="evidence" value="ECO:0007669"/>
    <property type="project" value="InterPro"/>
</dbReference>
<dbReference type="GO" id="GO:0000226">
    <property type="term" value="P:microtubule cytoskeleton organization"/>
    <property type="evidence" value="ECO:0007669"/>
    <property type="project" value="InterPro"/>
</dbReference>
<feature type="compositionally biased region" description="Basic and acidic residues" evidence="6">
    <location>
        <begin position="312"/>
        <end position="340"/>
    </location>
</feature>
<feature type="compositionally biased region" description="Polar residues" evidence="6">
    <location>
        <begin position="612"/>
        <end position="623"/>
    </location>
</feature>
<reference evidence="7" key="2">
    <citation type="submission" date="2024-08" db="UniProtKB">
        <authorList>
            <consortium name="EnsemblMetazoa"/>
        </authorList>
    </citation>
    <scope>IDENTIFICATION</scope>
</reference>
<evidence type="ECO:0000256" key="2">
    <source>
        <dbReference type="ARBA" id="ARBA00007525"/>
    </source>
</evidence>
<dbReference type="InterPro" id="IPR051483">
    <property type="entry name" value="MAP7_domain-containing"/>
</dbReference>
<dbReference type="GeneID" id="109533814"/>
<comment type="subcellular location">
    <subcellularLocation>
        <location evidence="1">Cytoplasm</location>
        <location evidence="1">Cytoskeleton</location>
    </subcellularLocation>
</comment>
<dbReference type="Pfam" id="PF05672">
    <property type="entry name" value="MAP7"/>
    <property type="match status" value="1"/>
</dbReference>
<name>A0AAR5P0Y3_DENPD</name>
<keyword evidence="8" id="KW-1185">Reference proteome</keyword>
<evidence type="ECO:0000256" key="6">
    <source>
        <dbReference type="SAM" id="MobiDB-lite"/>
    </source>
</evidence>
<feature type="compositionally biased region" description="Low complexity" evidence="6">
    <location>
        <begin position="186"/>
        <end position="195"/>
    </location>
</feature>
<feature type="compositionally biased region" description="Basic and acidic residues" evidence="6">
    <location>
        <begin position="531"/>
        <end position="603"/>
    </location>
</feature>
<dbReference type="AlphaFoldDB" id="A0AAR5P0Y3"/>
<dbReference type="PANTHER" id="PTHR15073">
    <property type="entry name" value="MICROTUBULE-ASSOCIATED PROTEIN"/>
    <property type="match status" value="1"/>
</dbReference>
<evidence type="ECO:0000256" key="3">
    <source>
        <dbReference type="ARBA" id="ARBA00022490"/>
    </source>
</evidence>
<protein>
    <recommendedName>
        <fullName evidence="9">CCDC66 domain-containing protein</fullName>
    </recommendedName>
</protein>
<feature type="compositionally biased region" description="Basic and acidic residues" evidence="6">
    <location>
        <begin position="268"/>
        <end position="281"/>
    </location>
</feature>
<proteinExistence type="inferred from homology"/>
<organism evidence="7 8">
    <name type="scientific">Dendroctonus ponderosae</name>
    <name type="common">Mountain pine beetle</name>
    <dbReference type="NCBI Taxonomy" id="77166"/>
    <lineage>
        <taxon>Eukaryota</taxon>
        <taxon>Metazoa</taxon>
        <taxon>Ecdysozoa</taxon>
        <taxon>Arthropoda</taxon>
        <taxon>Hexapoda</taxon>
        <taxon>Insecta</taxon>
        <taxon>Pterygota</taxon>
        <taxon>Neoptera</taxon>
        <taxon>Endopterygota</taxon>
        <taxon>Coleoptera</taxon>
        <taxon>Polyphaga</taxon>
        <taxon>Cucujiformia</taxon>
        <taxon>Curculionidae</taxon>
        <taxon>Scolytinae</taxon>
        <taxon>Dendroctonus</taxon>
    </lineage>
</organism>
<feature type="compositionally biased region" description="Polar residues" evidence="6">
    <location>
        <begin position="459"/>
        <end position="469"/>
    </location>
</feature>
<accession>A0AAR5P0Y3</accession>
<feature type="compositionally biased region" description="Basic and acidic residues" evidence="6">
    <location>
        <begin position="197"/>
        <end position="207"/>
    </location>
</feature>
<dbReference type="Proteomes" id="UP000019118">
    <property type="component" value="Unassembled WGS sequence"/>
</dbReference>
<dbReference type="PANTHER" id="PTHR15073:SF1">
    <property type="entry name" value="RETICULOCYTE-BINDING PROTEIN HOMOLOG 2A"/>
    <property type="match status" value="1"/>
</dbReference>
<dbReference type="InterPro" id="IPR008604">
    <property type="entry name" value="MAP7_fam"/>
</dbReference>